<dbReference type="PANTHER" id="PTHR22951">
    <property type="entry name" value="CLATHRIN ASSEMBLY PROTEIN"/>
    <property type="match status" value="1"/>
</dbReference>
<sequence length="543" mass="58888">MSGHLARERAGVAGAAVSRAVVRATAQESGAASRKHLDYLVHCTHEINVSIPHLADALLERTASQSWMVVFKALIATHHLMMYGSERFIQHLSSRSSLFNINTFLEKGQFQGYDASIFMRCYSRYLNEKALSYRLVSLDLTKVKRGSDGVMRTMSVEKLLKTLPIVQSQLDALLDFEVTPSDLTSGVVHDAFMLLFRDSVRLFAAYNEGVINLLEKYFDMKKSQCTEALEIYTQFLSRMTRLSEFLKVSEAPSTLSEALQHHLVSLEKRRAKESSSCSSSNLSCTEETQRGADAEKDKIVLMKDQHLRDSSIQTPAVSPVGHSVGSSSSSSSTSDQMPTLSNTNGIMSSFTNGHFEQLSLGLSAPPTNHQPNSSAWGGSFLKPPPLTGQVPNTGIHVSLHTGAKLLGGDLDSSLASLVGNLHFGGAPAKKQDLPFEKKPVGGSGCTPSWQSKHTAALWGHTPSAPAPSSAPHMNGIIYTGYAPAPVALPMMAPQVPIYSMVPPQMGQMSSVPVMAPPPVIYNQPILRTTHPFGPVPGAQMHFM</sequence>
<dbReference type="Gene3D" id="1.25.40.90">
    <property type="match status" value="1"/>
</dbReference>
<dbReference type="InterPro" id="IPR014712">
    <property type="entry name" value="ANTH_dom_sf"/>
</dbReference>
<accession>A0AAY4CX88</accession>
<evidence type="ECO:0000256" key="2">
    <source>
        <dbReference type="SAM" id="MobiDB-lite"/>
    </source>
</evidence>
<dbReference type="GO" id="GO:0008021">
    <property type="term" value="C:synaptic vesicle"/>
    <property type="evidence" value="ECO:0007669"/>
    <property type="project" value="TreeGrafter"/>
</dbReference>
<feature type="region of interest" description="Disordered" evidence="2">
    <location>
        <begin position="308"/>
        <end position="348"/>
    </location>
</feature>
<dbReference type="InterPro" id="IPR011417">
    <property type="entry name" value="ANTH_dom"/>
</dbReference>
<dbReference type="GO" id="GO:0005545">
    <property type="term" value="F:1-phosphatidylinositol binding"/>
    <property type="evidence" value="ECO:0007669"/>
    <property type="project" value="InterPro"/>
</dbReference>
<dbReference type="GO" id="GO:0032050">
    <property type="term" value="F:clathrin heavy chain binding"/>
    <property type="evidence" value="ECO:0007669"/>
    <property type="project" value="TreeGrafter"/>
</dbReference>
<dbReference type="SUPFAM" id="SSF89009">
    <property type="entry name" value="GAT-like domain"/>
    <property type="match status" value="1"/>
</dbReference>
<dbReference type="PANTHER" id="PTHR22951:SF11">
    <property type="entry name" value="ENTH DOMAIN-CONTAINING PROTEIN"/>
    <property type="match status" value="1"/>
</dbReference>
<dbReference type="GO" id="GO:0098894">
    <property type="term" value="C:extrinsic component of presynaptic endocytic zone membrane"/>
    <property type="evidence" value="ECO:0007669"/>
    <property type="project" value="TreeGrafter"/>
</dbReference>
<dbReference type="InterPro" id="IPR008942">
    <property type="entry name" value="ENTH_VHS"/>
</dbReference>
<dbReference type="InterPro" id="IPR013809">
    <property type="entry name" value="ENTH"/>
</dbReference>
<keyword evidence="5" id="KW-1185">Reference proteome</keyword>
<feature type="domain" description="ENTH" evidence="3">
    <location>
        <begin position="9"/>
        <end position="140"/>
    </location>
</feature>
<evidence type="ECO:0000313" key="4">
    <source>
        <dbReference type="Ensembl" id="ENSDCDP00010037738.1"/>
    </source>
</evidence>
<organism evidence="4 5">
    <name type="scientific">Denticeps clupeoides</name>
    <name type="common">denticle herring</name>
    <dbReference type="NCBI Taxonomy" id="299321"/>
    <lineage>
        <taxon>Eukaryota</taxon>
        <taxon>Metazoa</taxon>
        <taxon>Chordata</taxon>
        <taxon>Craniata</taxon>
        <taxon>Vertebrata</taxon>
        <taxon>Euteleostomi</taxon>
        <taxon>Actinopterygii</taxon>
        <taxon>Neopterygii</taxon>
        <taxon>Teleostei</taxon>
        <taxon>Clupei</taxon>
        <taxon>Clupeiformes</taxon>
        <taxon>Denticipitoidei</taxon>
        <taxon>Denticipitidae</taxon>
        <taxon>Denticeps</taxon>
    </lineage>
</organism>
<dbReference type="Ensembl" id="ENSDCDT00010047328.1">
    <property type="protein sequence ID" value="ENSDCDP00010037738.1"/>
    <property type="gene ID" value="ENSDCDG00010024552.1"/>
</dbReference>
<dbReference type="Proteomes" id="UP000694580">
    <property type="component" value="Unplaced"/>
</dbReference>
<dbReference type="GeneTree" id="ENSGT00950000183068"/>
<dbReference type="GO" id="GO:0030136">
    <property type="term" value="C:clathrin-coated vesicle"/>
    <property type="evidence" value="ECO:0007669"/>
    <property type="project" value="InterPro"/>
</dbReference>
<dbReference type="SUPFAM" id="SSF48464">
    <property type="entry name" value="ENTH/VHS domain"/>
    <property type="match status" value="1"/>
</dbReference>
<dbReference type="GO" id="GO:0048268">
    <property type="term" value="P:clathrin coat assembly"/>
    <property type="evidence" value="ECO:0007669"/>
    <property type="project" value="InterPro"/>
</dbReference>
<feature type="compositionally biased region" description="Polar residues" evidence="2">
    <location>
        <begin position="335"/>
        <end position="348"/>
    </location>
</feature>
<evidence type="ECO:0000256" key="1">
    <source>
        <dbReference type="ARBA" id="ARBA00008011"/>
    </source>
</evidence>
<dbReference type="GO" id="GO:0005905">
    <property type="term" value="C:clathrin-coated pit"/>
    <property type="evidence" value="ECO:0007669"/>
    <property type="project" value="TreeGrafter"/>
</dbReference>
<comment type="similarity">
    <text evidence="1">Belongs to the PICALM/SNAP91 family.</text>
</comment>
<dbReference type="GO" id="GO:0016185">
    <property type="term" value="P:synaptic vesicle budding from presynaptic endocytic zone membrane"/>
    <property type="evidence" value="ECO:0007669"/>
    <property type="project" value="TreeGrafter"/>
</dbReference>
<dbReference type="AlphaFoldDB" id="A0AAY4CX88"/>
<dbReference type="GO" id="GO:0005546">
    <property type="term" value="F:phosphatidylinositol-4,5-bisphosphate binding"/>
    <property type="evidence" value="ECO:0007669"/>
    <property type="project" value="TreeGrafter"/>
</dbReference>
<protein>
    <recommendedName>
        <fullName evidence="3">ENTH domain-containing protein</fullName>
    </recommendedName>
</protein>
<dbReference type="InterPro" id="IPR045192">
    <property type="entry name" value="AP180-like"/>
</dbReference>
<name>A0AAY4CX88_9TELE</name>
<dbReference type="Gene3D" id="1.20.58.150">
    <property type="entry name" value="ANTH domain"/>
    <property type="match status" value="1"/>
</dbReference>
<dbReference type="PROSITE" id="PS50942">
    <property type="entry name" value="ENTH"/>
    <property type="match status" value="1"/>
</dbReference>
<proteinExistence type="inferred from homology"/>
<dbReference type="GO" id="GO:0072583">
    <property type="term" value="P:clathrin-dependent endocytosis"/>
    <property type="evidence" value="ECO:0007669"/>
    <property type="project" value="InterPro"/>
</dbReference>
<evidence type="ECO:0000259" key="3">
    <source>
        <dbReference type="PROSITE" id="PS50942"/>
    </source>
</evidence>
<evidence type="ECO:0000313" key="5">
    <source>
        <dbReference type="Proteomes" id="UP000694580"/>
    </source>
</evidence>
<dbReference type="GO" id="GO:0000149">
    <property type="term" value="F:SNARE binding"/>
    <property type="evidence" value="ECO:0007669"/>
    <property type="project" value="TreeGrafter"/>
</dbReference>
<reference evidence="4" key="2">
    <citation type="submission" date="2025-09" db="UniProtKB">
        <authorList>
            <consortium name="Ensembl"/>
        </authorList>
    </citation>
    <scope>IDENTIFICATION</scope>
</reference>
<dbReference type="SMART" id="SM00273">
    <property type="entry name" value="ENTH"/>
    <property type="match status" value="1"/>
</dbReference>
<dbReference type="Pfam" id="PF07651">
    <property type="entry name" value="ANTH"/>
    <property type="match status" value="1"/>
</dbReference>
<feature type="compositionally biased region" description="Low complexity" evidence="2">
    <location>
        <begin position="317"/>
        <end position="334"/>
    </location>
</feature>
<reference evidence="4" key="1">
    <citation type="submission" date="2025-08" db="UniProtKB">
        <authorList>
            <consortium name="Ensembl"/>
        </authorList>
    </citation>
    <scope>IDENTIFICATION</scope>
</reference>